<dbReference type="InterPro" id="IPR050631">
    <property type="entry name" value="PheA/TfdB_FAD_monoxygenase"/>
</dbReference>
<name>A0A975G345_9CAUL</name>
<dbReference type="KEGG" id="caul:KCG34_10540"/>
<accession>A0A975G345</accession>
<dbReference type="NCBIfam" id="NF004829">
    <property type="entry name" value="PRK06183.1-3"/>
    <property type="match status" value="1"/>
</dbReference>
<dbReference type="SUPFAM" id="SSF51905">
    <property type="entry name" value="FAD/NAD(P)-binding domain"/>
    <property type="match status" value="1"/>
</dbReference>
<feature type="domain" description="FAD-binding" evidence="2">
    <location>
        <begin position="11"/>
        <end position="344"/>
    </location>
</feature>
<keyword evidence="1 3" id="KW-0560">Oxidoreductase</keyword>
<dbReference type="PRINTS" id="PR00420">
    <property type="entry name" value="RNGMNOXGNASE"/>
</dbReference>
<evidence type="ECO:0000256" key="1">
    <source>
        <dbReference type="ARBA" id="ARBA00023002"/>
    </source>
</evidence>
<dbReference type="PANTHER" id="PTHR43476:SF3">
    <property type="entry name" value="FAD-BINDING MONOOXYGENASE"/>
    <property type="match status" value="1"/>
</dbReference>
<protein>
    <submittedName>
        <fullName evidence="3">Bifunctional 3-(3-hydroxy-phenyl)propionate/3-hydroxycinnamic acid hydroxylase</fullName>
        <ecNumber evidence="3">1.14.13.127</ecNumber>
    </submittedName>
</protein>
<dbReference type="EC" id="1.14.13.127" evidence="3"/>
<evidence type="ECO:0000313" key="3">
    <source>
        <dbReference type="EMBL" id="QUD90260.1"/>
    </source>
</evidence>
<dbReference type="InterPro" id="IPR002938">
    <property type="entry name" value="FAD-bd"/>
</dbReference>
<sequence length="539" mass="58803">MSSLPADTHFPIVIVGAGPTGLTLANLLGRYGATAALVERNATTVQQPRAVSIDDEAMRIMQAAGLAEAVQAEVASGYGSHYLSARGRCFAAVEPTSTEYGFEKRNAFHQPMLEATLRHGLTRFGAVTPLFEHNVIDVGQDGDRAWIQVTGPDGSSSRILCDYLVACDGGSSFIRKQLGIELVGLSYAERWLIIDIAGTRNRFRHTQVFCDPRRPGISLPGPGGTRRFELMIKAGEDEQALLQPSSVAALLAAYGEPDPIIKRVQPYTFHARVAERWREGRIFLAGDAAHLTPPFAGQGMNSGLRDAQNLAWKLAMVTKGELPAELLDTYVSERPDHARDLIQLAVWMGRVMAPRSWLHAKSMEWGFRLLGLFPAAKAYIAEMRYKPKHHFHAGFIRPDGRPKEISLVGRLLPQPLVERPDRSRVRLDEILGPGFALVAYDADPERVFGTLDLAAIEACGVNPVGLTPCGYNPSQGDLVCVRNTQQHGSALAPYQGWLLLVRPDRTVAAACRADQAGRLHEMLKDLLGERTPAATAIAA</sequence>
<reference evidence="3" key="1">
    <citation type="submission" date="2021-04" db="EMBL/GenBank/DDBJ databases">
        <title>The complete genome sequence of Caulobacter sp. S6.</title>
        <authorList>
            <person name="Tang Y."/>
            <person name="Ouyang W."/>
            <person name="Liu Q."/>
            <person name="Huang B."/>
            <person name="Guo Z."/>
            <person name="Lei P."/>
        </authorList>
    </citation>
    <scope>NUCLEOTIDE SEQUENCE</scope>
    <source>
        <strain evidence="3">S6</strain>
    </source>
</reference>
<evidence type="ECO:0000259" key="2">
    <source>
        <dbReference type="Pfam" id="PF01494"/>
    </source>
</evidence>
<dbReference type="EMBL" id="CP073078">
    <property type="protein sequence ID" value="QUD90260.1"/>
    <property type="molecule type" value="Genomic_DNA"/>
</dbReference>
<evidence type="ECO:0000313" key="4">
    <source>
        <dbReference type="Proteomes" id="UP000676409"/>
    </source>
</evidence>
<organism evidence="3 4">
    <name type="scientific">Phenylobacterium montanum</name>
    <dbReference type="NCBI Taxonomy" id="2823693"/>
    <lineage>
        <taxon>Bacteria</taxon>
        <taxon>Pseudomonadati</taxon>
        <taxon>Pseudomonadota</taxon>
        <taxon>Alphaproteobacteria</taxon>
        <taxon>Caulobacterales</taxon>
        <taxon>Caulobacteraceae</taxon>
        <taxon>Phenylobacterium</taxon>
    </lineage>
</organism>
<dbReference type="AlphaFoldDB" id="A0A975G345"/>
<dbReference type="NCBIfam" id="NF004831">
    <property type="entry name" value="PRK06183.1-5"/>
    <property type="match status" value="1"/>
</dbReference>
<dbReference type="GO" id="GO:0071949">
    <property type="term" value="F:FAD binding"/>
    <property type="evidence" value="ECO:0007669"/>
    <property type="project" value="InterPro"/>
</dbReference>
<dbReference type="PANTHER" id="PTHR43476">
    <property type="entry name" value="3-(3-HYDROXY-PHENYL)PROPIONATE/3-HYDROXYCINNAMIC ACID HYDROXYLASE"/>
    <property type="match status" value="1"/>
</dbReference>
<proteinExistence type="predicted"/>
<dbReference type="Gene3D" id="3.30.70.2450">
    <property type="match status" value="1"/>
</dbReference>
<keyword evidence="4" id="KW-1185">Reference proteome</keyword>
<dbReference type="InterPro" id="IPR036188">
    <property type="entry name" value="FAD/NAD-bd_sf"/>
</dbReference>
<dbReference type="GO" id="GO:0019622">
    <property type="term" value="P:3-(3-hydroxy)phenylpropionate catabolic process"/>
    <property type="evidence" value="ECO:0007669"/>
    <property type="project" value="TreeGrafter"/>
</dbReference>
<dbReference type="Gene3D" id="3.50.50.60">
    <property type="entry name" value="FAD/NAD(P)-binding domain"/>
    <property type="match status" value="1"/>
</dbReference>
<dbReference type="Pfam" id="PF01494">
    <property type="entry name" value="FAD_binding_3"/>
    <property type="match status" value="1"/>
</dbReference>
<dbReference type="GO" id="GO:0008688">
    <property type="term" value="F:3-(3-hydroxyphenyl)propionate hydroxylase activity"/>
    <property type="evidence" value="ECO:0007669"/>
    <property type="project" value="UniProtKB-EC"/>
</dbReference>
<dbReference type="Gene3D" id="3.40.30.120">
    <property type="match status" value="1"/>
</dbReference>
<gene>
    <name evidence="3" type="ORF">KCG34_10540</name>
</gene>
<dbReference type="Proteomes" id="UP000676409">
    <property type="component" value="Chromosome"/>
</dbReference>